<evidence type="ECO:0000256" key="1">
    <source>
        <dbReference type="ARBA" id="ARBA00000213"/>
    </source>
</evidence>
<dbReference type="InterPro" id="IPR000380">
    <property type="entry name" value="Topo_IA"/>
</dbReference>
<dbReference type="GO" id="GO:0003917">
    <property type="term" value="F:DNA topoisomerase type I (single strand cut, ATP-independent) activity"/>
    <property type="evidence" value="ECO:0007669"/>
    <property type="project" value="UniProtKB-EC"/>
</dbReference>
<evidence type="ECO:0000256" key="11">
    <source>
        <dbReference type="ARBA" id="ARBA00032235"/>
    </source>
</evidence>
<keyword evidence="7" id="KW-0238">DNA-binding</keyword>
<dbReference type="EC" id="5.6.2.1" evidence="3"/>
<keyword evidence="4" id="KW-0479">Metal-binding</keyword>
<evidence type="ECO:0000256" key="10">
    <source>
        <dbReference type="ARBA" id="ARBA00031985"/>
    </source>
</evidence>
<sequence length="654" mass="72544">MESGARPHEGERTVSRTLVIAEKPSVARELAAVLGVHGRGEGCLQSDRYVVTWAVGHLVNIAEPARQNPAWSGRWSMRQLPMLPSRFALDILPSTARQYELIREFLLAGDIGEVINATDAGREGELIFRRIYLLAGADKPIRRLWASDMTEKGLRKAFAQLVDGGEKRNLGHAAFARAEADWLVGMNFSRLFTLRAGSLITVGRVQTPVLKLLVDRRREIENFVPQDYWTVEGEFGREETFRATWFAPPQYKDSKIWSLAEGEEITASCRAESGEVLDLEKKKGRQKPPLPFDLTTLQKEANARLNLSARETLEIAQSLYEKRKLITYPRTDSRHLTKELFAECLDNLRAVYPHFPEISARAAANIQAGKKFDCVNDKKVTDHHAIIPTAARASRQALSGPEWAVYEMICRRFAATFMDEALFDGSTLWIGVDGHRFRATGKMFRDRGWLEAEPWRAAEDNPLPALRKGDGVPLCGLTLAAHKTKPPAHFTDATLLAAMETAGKLVDDEELREAMKERGLGTPATRAQIIETLLGRGYAAKDGKRLLATDLGCWAVDVVCSMIPQVASPEMTGEWEKRLKEMEQGRYAYGVFMHQVREMVASGVKTVRAGGAAPPPCPVPPERKKNGKDAAPRGAPLAAEITAESDPAAAPRHP</sequence>
<dbReference type="Pfam" id="PF01751">
    <property type="entry name" value="Toprim"/>
    <property type="match status" value="1"/>
</dbReference>
<dbReference type="SUPFAM" id="SSF56712">
    <property type="entry name" value="Prokaryotic type I DNA topoisomerase"/>
    <property type="match status" value="1"/>
</dbReference>
<protein>
    <recommendedName>
        <fullName evidence="3">DNA topoisomerase</fullName>
        <ecNumber evidence="3">5.6.2.1</ecNumber>
    </recommendedName>
    <alternativeName>
        <fullName evidence="12">Omega-protein</fullName>
    </alternativeName>
    <alternativeName>
        <fullName evidence="11">Relaxing enzyme</fullName>
    </alternativeName>
    <alternativeName>
        <fullName evidence="9">Swivelase</fullName>
    </alternativeName>
    <alternativeName>
        <fullName evidence="10">Untwisting enzyme</fullName>
    </alternativeName>
</protein>
<dbReference type="InterPro" id="IPR013825">
    <property type="entry name" value="Topo_IA_cen_sub2"/>
</dbReference>
<dbReference type="SMART" id="SM00436">
    <property type="entry name" value="TOP1Bc"/>
    <property type="match status" value="1"/>
</dbReference>
<evidence type="ECO:0000313" key="16">
    <source>
        <dbReference type="EMBL" id="AMD93014.1"/>
    </source>
</evidence>
<dbReference type="EMBL" id="CP014230">
    <property type="protein sequence ID" value="AMD93014.1"/>
    <property type="molecule type" value="Genomic_DNA"/>
</dbReference>
<dbReference type="AlphaFoldDB" id="A0A0X8JQB1"/>
<dbReference type="Pfam" id="PF01131">
    <property type="entry name" value="Topoisom_bac"/>
    <property type="match status" value="1"/>
</dbReference>
<name>A0A0X8JQB1_9BACT</name>
<dbReference type="Proteomes" id="UP000063964">
    <property type="component" value="Chromosome"/>
</dbReference>
<keyword evidence="6" id="KW-0799">Topoisomerase</keyword>
<comment type="catalytic activity">
    <reaction evidence="1">
        <text>ATP-independent breakage of single-stranded DNA, followed by passage and rejoining.</text>
        <dbReference type="EC" id="5.6.2.1"/>
    </reaction>
</comment>
<dbReference type="Gene3D" id="1.10.460.10">
    <property type="entry name" value="Topoisomerase I, domain 2"/>
    <property type="match status" value="1"/>
</dbReference>
<keyword evidence="5" id="KW-0460">Magnesium</keyword>
<evidence type="ECO:0000256" key="9">
    <source>
        <dbReference type="ARBA" id="ARBA00030003"/>
    </source>
</evidence>
<dbReference type="GO" id="GO:0006310">
    <property type="term" value="P:DNA recombination"/>
    <property type="evidence" value="ECO:0007669"/>
    <property type="project" value="TreeGrafter"/>
</dbReference>
<dbReference type="NCBIfam" id="NF005829">
    <property type="entry name" value="PRK07726.1"/>
    <property type="match status" value="1"/>
</dbReference>
<dbReference type="GO" id="GO:0003677">
    <property type="term" value="F:DNA binding"/>
    <property type="evidence" value="ECO:0007669"/>
    <property type="project" value="UniProtKB-KW"/>
</dbReference>
<dbReference type="GO" id="GO:0046872">
    <property type="term" value="F:metal ion binding"/>
    <property type="evidence" value="ECO:0007669"/>
    <property type="project" value="UniProtKB-KW"/>
</dbReference>
<dbReference type="KEGG" id="doa:AXF15_07820"/>
<dbReference type="PROSITE" id="PS52039">
    <property type="entry name" value="TOPO_IA_2"/>
    <property type="match status" value="1"/>
</dbReference>
<feature type="domain" description="Toprim" evidence="14">
    <location>
        <begin position="16"/>
        <end position="150"/>
    </location>
</feature>
<proteinExistence type="inferred from homology"/>
<dbReference type="PROSITE" id="PS50880">
    <property type="entry name" value="TOPRIM"/>
    <property type="match status" value="1"/>
</dbReference>
<keyword evidence="17" id="KW-1185">Reference proteome</keyword>
<dbReference type="PANTHER" id="PTHR11390:SF21">
    <property type="entry name" value="DNA TOPOISOMERASE 3-ALPHA"/>
    <property type="match status" value="1"/>
</dbReference>
<feature type="domain" description="Topo IA-type catalytic" evidence="15">
    <location>
        <begin position="167"/>
        <end position="605"/>
    </location>
</feature>
<dbReference type="PROSITE" id="PS00396">
    <property type="entry name" value="TOPO_IA_1"/>
    <property type="match status" value="1"/>
</dbReference>
<dbReference type="SMART" id="SM00437">
    <property type="entry name" value="TOP1Ac"/>
    <property type="match status" value="1"/>
</dbReference>
<organism evidence="16 17">
    <name type="scientific">Desulfomicrobium orale DSM 12838</name>
    <dbReference type="NCBI Taxonomy" id="888061"/>
    <lineage>
        <taxon>Bacteria</taxon>
        <taxon>Pseudomonadati</taxon>
        <taxon>Thermodesulfobacteriota</taxon>
        <taxon>Desulfovibrionia</taxon>
        <taxon>Desulfovibrionales</taxon>
        <taxon>Desulfomicrobiaceae</taxon>
        <taxon>Desulfomicrobium</taxon>
    </lineage>
</organism>
<evidence type="ECO:0000256" key="2">
    <source>
        <dbReference type="ARBA" id="ARBA00009446"/>
    </source>
</evidence>
<dbReference type="CDD" id="cd00186">
    <property type="entry name" value="TOP1Ac"/>
    <property type="match status" value="1"/>
</dbReference>
<dbReference type="NCBIfam" id="TIGR01056">
    <property type="entry name" value="topB"/>
    <property type="match status" value="1"/>
</dbReference>
<evidence type="ECO:0000256" key="4">
    <source>
        <dbReference type="ARBA" id="ARBA00022723"/>
    </source>
</evidence>
<dbReference type="PANTHER" id="PTHR11390">
    <property type="entry name" value="PROKARYOTIC DNA TOPOISOMERASE"/>
    <property type="match status" value="1"/>
</dbReference>
<dbReference type="InterPro" id="IPR013497">
    <property type="entry name" value="Topo_IA_cen"/>
</dbReference>
<evidence type="ECO:0000256" key="7">
    <source>
        <dbReference type="ARBA" id="ARBA00023125"/>
    </source>
</evidence>
<dbReference type="GO" id="GO:0006281">
    <property type="term" value="P:DNA repair"/>
    <property type="evidence" value="ECO:0007669"/>
    <property type="project" value="TreeGrafter"/>
</dbReference>
<dbReference type="InterPro" id="IPR005738">
    <property type="entry name" value="TopoIII"/>
</dbReference>
<keyword evidence="8" id="KW-0413">Isomerase</keyword>
<dbReference type="GO" id="GO:0043597">
    <property type="term" value="C:cytoplasmic replication fork"/>
    <property type="evidence" value="ECO:0007669"/>
    <property type="project" value="TreeGrafter"/>
</dbReference>
<dbReference type="SMART" id="SM00493">
    <property type="entry name" value="TOPRIM"/>
    <property type="match status" value="1"/>
</dbReference>
<dbReference type="Gene3D" id="1.10.290.10">
    <property type="entry name" value="Topoisomerase I, domain 4"/>
    <property type="match status" value="1"/>
</dbReference>
<reference evidence="17" key="1">
    <citation type="submission" date="2016-02" db="EMBL/GenBank/DDBJ databases">
        <authorList>
            <person name="Holder M.E."/>
            <person name="Ajami N.J."/>
            <person name="Petrosino J.F."/>
        </authorList>
    </citation>
    <scope>NUCLEOTIDE SEQUENCE [LARGE SCALE GENOMIC DNA]</scope>
    <source>
        <strain evidence="17">DSM 12838</strain>
    </source>
</reference>
<comment type="similarity">
    <text evidence="2">Belongs to the type IA topoisomerase family.</text>
</comment>
<evidence type="ECO:0000256" key="13">
    <source>
        <dbReference type="SAM" id="MobiDB-lite"/>
    </source>
</evidence>
<feature type="region of interest" description="Disordered" evidence="13">
    <location>
        <begin position="608"/>
        <end position="654"/>
    </location>
</feature>
<evidence type="ECO:0000256" key="12">
    <source>
        <dbReference type="ARBA" id="ARBA00032877"/>
    </source>
</evidence>
<gene>
    <name evidence="16" type="ORF">AXF15_07820</name>
</gene>
<evidence type="ECO:0000259" key="14">
    <source>
        <dbReference type="PROSITE" id="PS50880"/>
    </source>
</evidence>
<evidence type="ECO:0000256" key="6">
    <source>
        <dbReference type="ARBA" id="ARBA00023029"/>
    </source>
</evidence>
<dbReference type="InterPro" id="IPR006171">
    <property type="entry name" value="TOPRIM_dom"/>
</dbReference>
<evidence type="ECO:0000256" key="8">
    <source>
        <dbReference type="ARBA" id="ARBA00023235"/>
    </source>
</evidence>
<dbReference type="PRINTS" id="PR00417">
    <property type="entry name" value="PRTPISMRASEI"/>
</dbReference>
<evidence type="ECO:0000256" key="3">
    <source>
        <dbReference type="ARBA" id="ARBA00012891"/>
    </source>
</evidence>
<evidence type="ECO:0000313" key="17">
    <source>
        <dbReference type="Proteomes" id="UP000063964"/>
    </source>
</evidence>
<dbReference type="InterPro" id="IPR013824">
    <property type="entry name" value="Topo_IA_cen_sub1"/>
</dbReference>
<dbReference type="InterPro" id="IPR003601">
    <property type="entry name" value="Topo_IA_2"/>
</dbReference>
<dbReference type="InterPro" id="IPR003602">
    <property type="entry name" value="Topo_IA_DNA-bd_dom"/>
</dbReference>
<dbReference type="GO" id="GO:0006265">
    <property type="term" value="P:DNA topological change"/>
    <property type="evidence" value="ECO:0007669"/>
    <property type="project" value="InterPro"/>
</dbReference>
<dbReference type="Gene3D" id="3.40.50.140">
    <property type="match status" value="1"/>
</dbReference>
<dbReference type="Gene3D" id="2.70.20.10">
    <property type="entry name" value="Topoisomerase I, domain 3"/>
    <property type="match status" value="1"/>
</dbReference>
<dbReference type="InterPro" id="IPR023405">
    <property type="entry name" value="Topo_IA_core_domain"/>
</dbReference>
<accession>A0A0X8JQB1</accession>
<dbReference type="InterPro" id="IPR023406">
    <property type="entry name" value="Topo_IA_AS"/>
</dbReference>
<dbReference type="InterPro" id="IPR013826">
    <property type="entry name" value="Topo_IA_cen_sub3"/>
</dbReference>
<dbReference type="CDD" id="cd03362">
    <property type="entry name" value="TOPRIM_TopoIA_TopoIII"/>
    <property type="match status" value="1"/>
</dbReference>
<evidence type="ECO:0000259" key="15">
    <source>
        <dbReference type="PROSITE" id="PS52039"/>
    </source>
</evidence>
<dbReference type="STRING" id="888061.AXF15_07820"/>
<dbReference type="InterPro" id="IPR034144">
    <property type="entry name" value="TOPRIM_TopoIII"/>
</dbReference>
<feature type="compositionally biased region" description="Basic and acidic residues" evidence="13">
    <location>
        <begin position="621"/>
        <end position="631"/>
    </location>
</feature>
<evidence type="ECO:0000256" key="5">
    <source>
        <dbReference type="ARBA" id="ARBA00022842"/>
    </source>
</evidence>